<keyword evidence="7" id="KW-0539">Nucleus</keyword>
<comment type="subcellular location">
    <subcellularLocation>
        <location evidence="2">Nucleus</location>
    </subcellularLocation>
</comment>
<evidence type="ECO:0000313" key="10">
    <source>
        <dbReference type="Proteomes" id="UP001280121"/>
    </source>
</evidence>
<name>A0AAE0CJ66_9ROSI</name>
<organism evidence="9 10">
    <name type="scientific">Dipteronia dyeriana</name>
    <dbReference type="NCBI Taxonomy" id="168575"/>
    <lineage>
        <taxon>Eukaryota</taxon>
        <taxon>Viridiplantae</taxon>
        <taxon>Streptophyta</taxon>
        <taxon>Embryophyta</taxon>
        <taxon>Tracheophyta</taxon>
        <taxon>Spermatophyta</taxon>
        <taxon>Magnoliopsida</taxon>
        <taxon>eudicotyledons</taxon>
        <taxon>Gunneridae</taxon>
        <taxon>Pentapetalae</taxon>
        <taxon>rosids</taxon>
        <taxon>malvids</taxon>
        <taxon>Sapindales</taxon>
        <taxon>Sapindaceae</taxon>
        <taxon>Hippocastanoideae</taxon>
        <taxon>Acereae</taxon>
        <taxon>Dipteronia</taxon>
    </lineage>
</organism>
<evidence type="ECO:0000256" key="7">
    <source>
        <dbReference type="ARBA" id="ARBA00023242"/>
    </source>
</evidence>
<dbReference type="GO" id="GO:0004518">
    <property type="term" value="F:nuclease activity"/>
    <property type="evidence" value="ECO:0007669"/>
    <property type="project" value="UniProtKB-KW"/>
</dbReference>
<evidence type="ECO:0000256" key="6">
    <source>
        <dbReference type="ARBA" id="ARBA00022801"/>
    </source>
</evidence>
<accession>A0AAE0CJ66</accession>
<keyword evidence="4" id="KW-0540">Nuclease</keyword>
<feature type="domain" description="DDE Tnp4" evidence="8">
    <location>
        <begin position="83"/>
        <end position="223"/>
    </location>
</feature>
<reference evidence="9" key="1">
    <citation type="journal article" date="2023" name="Plant J.">
        <title>Genome sequences and population genomics provide insights into the demographic history, inbreeding, and mutation load of two 'living fossil' tree species of Dipteronia.</title>
        <authorList>
            <person name="Feng Y."/>
            <person name="Comes H.P."/>
            <person name="Chen J."/>
            <person name="Zhu S."/>
            <person name="Lu R."/>
            <person name="Zhang X."/>
            <person name="Li P."/>
            <person name="Qiu J."/>
            <person name="Olsen K.M."/>
            <person name="Qiu Y."/>
        </authorList>
    </citation>
    <scope>NUCLEOTIDE SEQUENCE</scope>
    <source>
        <strain evidence="9">KIB01</strain>
    </source>
</reference>
<dbReference type="EMBL" id="JANJYI010000004">
    <property type="protein sequence ID" value="KAK2653095.1"/>
    <property type="molecule type" value="Genomic_DNA"/>
</dbReference>
<keyword evidence="5" id="KW-0479">Metal-binding</keyword>
<comment type="similarity">
    <text evidence="3">Belongs to the HARBI1 family.</text>
</comment>
<dbReference type="Proteomes" id="UP001280121">
    <property type="component" value="Unassembled WGS sequence"/>
</dbReference>
<evidence type="ECO:0000313" key="9">
    <source>
        <dbReference type="EMBL" id="KAK2653095.1"/>
    </source>
</evidence>
<evidence type="ECO:0000256" key="3">
    <source>
        <dbReference type="ARBA" id="ARBA00006958"/>
    </source>
</evidence>
<comment type="cofactor">
    <cofactor evidence="1">
        <name>a divalent metal cation</name>
        <dbReference type="ChEBI" id="CHEBI:60240"/>
    </cofactor>
</comment>
<evidence type="ECO:0000256" key="1">
    <source>
        <dbReference type="ARBA" id="ARBA00001968"/>
    </source>
</evidence>
<dbReference type="Pfam" id="PF13359">
    <property type="entry name" value="DDE_Tnp_4"/>
    <property type="match status" value="1"/>
</dbReference>
<evidence type="ECO:0000256" key="4">
    <source>
        <dbReference type="ARBA" id="ARBA00022722"/>
    </source>
</evidence>
<evidence type="ECO:0000259" key="8">
    <source>
        <dbReference type="Pfam" id="PF13359"/>
    </source>
</evidence>
<keyword evidence="6" id="KW-0378">Hydrolase</keyword>
<dbReference type="PANTHER" id="PTHR22930:SF221">
    <property type="entry name" value="NUCLEASE HARBI1"/>
    <property type="match status" value="1"/>
</dbReference>
<dbReference type="GO" id="GO:0016787">
    <property type="term" value="F:hydrolase activity"/>
    <property type="evidence" value="ECO:0007669"/>
    <property type="project" value="UniProtKB-KW"/>
</dbReference>
<dbReference type="GO" id="GO:0046872">
    <property type="term" value="F:metal ion binding"/>
    <property type="evidence" value="ECO:0007669"/>
    <property type="project" value="UniProtKB-KW"/>
</dbReference>
<comment type="caution">
    <text evidence="9">The sequence shown here is derived from an EMBL/GenBank/DDBJ whole genome shotgun (WGS) entry which is preliminary data.</text>
</comment>
<evidence type="ECO:0000256" key="5">
    <source>
        <dbReference type="ARBA" id="ARBA00022723"/>
    </source>
</evidence>
<keyword evidence="10" id="KW-1185">Reference proteome</keyword>
<dbReference type="AlphaFoldDB" id="A0AAE0CJ66"/>
<evidence type="ECO:0000256" key="2">
    <source>
        <dbReference type="ARBA" id="ARBA00004123"/>
    </source>
</evidence>
<dbReference type="GO" id="GO:0005634">
    <property type="term" value="C:nucleus"/>
    <property type="evidence" value="ECO:0007669"/>
    <property type="project" value="UniProtKB-SubCell"/>
</dbReference>
<dbReference type="InterPro" id="IPR045249">
    <property type="entry name" value="HARBI1-like"/>
</dbReference>
<dbReference type="InterPro" id="IPR027806">
    <property type="entry name" value="HARBI1_dom"/>
</dbReference>
<protein>
    <recommendedName>
        <fullName evidence="8">DDE Tnp4 domain-containing protein</fullName>
    </recommendedName>
</protein>
<proteinExistence type="inferred from homology"/>
<gene>
    <name evidence="9" type="ORF">Ddye_012951</name>
</gene>
<sequence length="244" mass="27822">MKRGIGGGGAMDRMVFSGGGGGDGDGVERGRETVREMKRSRECEDEIEKLLYICCKKGSRRTELVCGFSGLGVSISLEDQIPYISRKRIPTQNVIVACDFKMQFIFVVASWEDTAHDSRILQKTILDPALNFPKPPKVAAGYPQMSGYLGPNKCVRYHIPDFRRGKPPIGPREVSNQAHSSLRRVIEHTFRVWKKKWKILKTMSNFSFNKKVKIVIASMALHNYITRHAQRDRHFEESKNYQDE</sequence>
<dbReference type="PANTHER" id="PTHR22930">
    <property type="match status" value="1"/>
</dbReference>